<evidence type="ECO:0000256" key="1">
    <source>
        <dbReference type="ARBA" id="ARBA00000385"/>
    </source>
</evidence>
<dbReference type="InterPro" id="IPR015947">
    <property type="entry name" value="PUA-like_sf"/>
</dbReference>
<dbReference type="GO" id="GO:0160148">
    <property type="term" value="F:tRNA pseudouridine(55) synthase activity"/>
    <property type="evidence" value="ECO:0007669"/>
    <property type="project" value="UniProtKB-EC"/>
</dbReference>
<organism evidence="9 10">
    <name type="scientific">Anaerosporomusa subterranea</name>
    <dbReference type="NCBI Taxonomy" id="1794912"/>
    <lineage>
        <taxon>Bacteria</taxon>
        <taxon>Bacillati</taxon>
        <taxon>Bacillota</taxon>
        <taxon>Negativicutes</taxon>
        <taxon>Acetonemataceae</taxon>
        <taxon>Anaerosporomusa</taxon>
    </lineage>
</organism>
<dbReference type="NCBIfam" id="TIGR00431">
    <property type="entry name" value="TruB"/>
    <property type="match status" value="1"/>
</dbReference>
<evidence type="ECO:0000259" key="6">
    <source>
        <dbReference type="Pfam" id="PF01509"/>
    </source>
</evidence>
<proteinExistence type="inferred from homology"/>
<dbReference type="GO" id="GO:1990481">
    <property type="term" value="P:mRNA pseudouridine synthesis"/>
    <property type="evidence" value="ECO:0007669"/>
    <property type="project" value="TreeGrafter"/>
</dbReference>
<name>A0A154BUR4_ANASB</name>
<sequence length="290" mass="31461">MITGVINLLKPPGMTSHDAVSFIRRTYGQKQVGHAGTLDPAAAGVLPIFLGKATRLVEYLTDDDKQYRAELRFGQETDSGDYTGSVTRTSDNIPSPEVVCHVLNSFLGQSQQIPPMYSAIKVDGRKLYELARQGIVLERKARSITIHSISLLQMEGQNALFDVSCTKGTYIRSLCSDIGVRCGSAATMTFLLRTGVGCFSLQNAVSLEEIAHAPEQVVLPADSALIRMPSITLSHADTTKFLTGQKTYLQEAAMQPKFKVYSSDNTFIGIGGTCGELLVPQKVLPPEVSM</sequence>
<comment type="caution">
    <text evidence="9">The sequence shown here is derived from an EMBL/GenBank/DDBJ whole genome shotgun (WGS) entry which is preliminary data.</text>
</comment>
<dbReference type="SUPFAM" id="SSF55120">
    <property type="entry name" value="Pseudouridine synthase"/>
    <property type="match status" value="1"/>
</dbReference>
<comment type="catalytic activity">
    <reaction evidence="1 5">
        <text>uridine(55) in tRNA = pseudouridine(55) in tRNA</text>
        <dbReference type="Rhea" id="RHEA:42532"/>
        <dbReference type="Rhea" id="RHEA-COMP:10101"/>
        <dbReference type="Rhea" id="RHEA-COMP:10102"/>
        <dbReference type="ChEBI" id="CHEBI:65314"/>
        <dbReference type="ChEBI" id="CHEBI:65315"/>
        <dbReference type="EC" id="5.4.99.25"/>
    </reaction>
</comment>
<dbReference type="PANTHER" id="PTHR13767">
    <property type="entry name" value="TRNA-PSEUDOURIDINE SYNTHASE"/>
    <property type="match status" value="1"/>
</dbReference>
<reference evidence="9 10" key="1">
    <citation type="submission" date="2016-02" db="EMBL/GenBank/DDBJ databases">
        <title>Anaerosporomusa subterraneum gen. nov., sp. nov., a spore-forming obligate anaerobe isolated from saprolite.</title>
        <authorList>
            <person name="Choi J.K."/>
            <person name="Shah M."/>
            <person name="Yee N."/>
        </authorList>
    </citation>
    <scope>NUCLEOTIDE SEQUENCE [LARGE SCALE GENOMIC DNA]</scope>
    <source>
        <strain evidence="9 10">RU4</strain>
    </source>
</reference>
<feature type="domain" description="tRNA pseudouridine synthase II TruB subfamily 1 C-terminal" evidence="7">
    <location>
        <begin position="229"/>
        <end position="283"/>
    </location>
</feature>
<gene>
    <name evidence="5" type="primary">truB</name>
    <name evidence="9" type="ORF">AXX12_03705</name>
</gene>
<dbReference type="RefSeq" id="WP_066239238.1">
    <property type="nucleotide sequence ID" value="NZ_LSGP01000013.1"/>
</dbReference>
<accession>A0A154BUR4</accession>
<dbReference type="InterPro" id="IPR002501">
    <property type="entry name" value="PsdUridine_synth_N"/>
</dbReference>
<evidence type="ECO:0000313" key="10">
    <source>
        <dbReference type="Proteomes" id="UP000076268"/>
    </source>
</evidence>
<feature type="active site" description="Nucleophile" evidence="5">
    <location>
        <position position="39"/>
    </location>
</feature>
<keyword evidence="3 5" id="KW-0819">tRNA processing</keyword>
<dbReference type="PANTHER" id="PTHR13767:SF2">
    <property type="entry name" value="PSEUDOURIDYLATE SYNTHASE TRUB1"/>
    <property type="match status" value="1"/>
</dbReference>
<dbReference type="EC" id="5.4.99.25" evidence="5"/>
<evidence type="ECO:0000256" key="2">
    <source>
        <dbReference type="ARBA" id="ARBA00005642"/>
    </source>
</evidence>
<keyword evidence="4 5" id="KW-0413">Isomerase</keyword>
<evidence type="ECO:0000313" key="9">
    <source>
        <dbReference type="EMBL" id="KYZ77248.1"/>
    </source>
</evidence>
<comment type="similarity">
    <text evidence="2 5">Belongs to the pseudouridine synthase TruB family. Type 1 subfamily.</text>
</comment>
<dbReference type="Pfam" id="PF01509">
    <property type="entry name" value="TruB_N"/>
    <property type="match status" value="1"/>
</dbReference>
<evidence type="ECO:0000259" key="7">
    <source>
        <dbReference type="Pfam" id="PF09157"/>
    </source>
</evidence>
<evidence type="ECO:0000259" key="8">
    <source>
        <dbReference type="Pfam" id="PF16198"/>
    </source>
</evidence>
<feature type="domain" description="tRNA pseudouridylate synthase B C-terminal" evidence="8">
    <location>
        <begin position="172"/>
        <end position="225"/>
    </location>
</feature>
<dbReference type="CDD" id="cd02573">
    <property type="entry name" value="PseudoU_synth_EcTruB"/>
    <property type="match status" value="1"/>
</dbReference>
<dbReference type="InterPro" id="IPR014780">
    <property type="entry name" value="tRNA_psdUridine_synth_TruB"/>
</dbReference>
<dbReference type="Pfam" id="PF16198">
    <property type="entry name" value="TruB_C_2"/>
    <property type="match status" value="1"/>
</dbReference>
<dbReference type="InterPro" id="IPR032819">
    <property type="entry name" value="TruB_C"/>
</dbReference>
<feature type="domain" description="Pseudouridine synthase II N-terminal" evidence="6">
    <location>
        <begin position="24"/>
        <end position="171"/>
    </location>
</feature>
<dbReference type="Proteomes" id="UP000076268">
    <property type="component" value="Unassembled WGS sequence"/>
</dbReference>
<keyword evidence="10" id="KW-1185">Reference proteome</keyword>
<dbReference type="InterPro" id="IPR020103">
    <property type="entry name" value="PsdUridine_synth_cat_dom_sf"/>
</dbReference>
<dbReference type="GO" id="GO:0031119">
    <property type="term" value="P:tRNA pseudouridine synthesis"/>
    <property type="evidence" value="ECO:0007669"/>
    <property type="project" value="UniProtKB-UniRule"/>
</dbReference>
<dbReference type="SUPFAM" id="SSF88697">
    <property type="entry name" value="PUA domain-like"/>
    <property type="match status" value="1"/>
</dbReference>
<dbReference type="Gene3D" id="3.30.2350.10">
    <property type="entry name" value="Pseudouridine synthase"/>
    <property type="match status" value="1"/>
</dbReference>
<evidence type="ECO:0000256" key="5">
    <source>
        <dbReference type="HAMAP-Rule" id="MF_01080"/>
    </source>
</evidence>
<dbReference type="EMBL" id="LSGP01000013">
    <property type="protein sequence ID" value="KYZ77248.1"/>
    <property type="molecule type" value="Genomic_DNA"/>
</dbReference>
<dbReference type="Pfam" id="PF09157">
    <property type="entry name" value="TruB-C_2"/>
    <property type="match status" value="1"/>
</dbReference>
<dbReference type="InterPro" id="IPR015240">
    <property type="entry name" value="tRNA_sdUridine_synth_fam1_C"/>
</dbReference>
<dbReference type="GO" id="GO:0003723">
    <property type="term" value="F:RNA binding"/>
    <property type="evidence" value="ECO:0007669"/>
    <property type="project" value="InterPro"/>
</dbReference>
<dbReference type="OrthoDB" id="9802309at2"/>
<comment type="function">
    <text evidence="5">Responsible for synthesis of pseudouridine from uracil-55 in the psi GC loop of transfer RNAs.</text>
</comment>
<dbReference type="AlphaFoldDB" id="A0A154BUR4"/>
<dbReference type="STRING" id="1794912.AXX12_03705"/>
<evidence type="ECO:0000256" key="3">
    <source>
        <dbReference type="ARBA" id="ARBA00022694"/>
    </source>
</evidence>
<evidence type="ECO:0000256" key="4">
    <source>
        <dbReference type="ARBA" id="ARBA00023235"/>
    </source>
</evidence>
<dbReference type="HAMAP" id="MF_01080">
    <property type="entry name" value="TruB_bact"/>
    <property type="match status" value="1"/>
</dbReference>
<protein>
    <recommendedName>
        <fullName evidence="5">tRNA pseudouridine synthase B</fullName>
        <ecNumber evidence="5">5.4.99.25</ecNumber>
    </recommendedName>
    <alternativeName>
        <fullName evidence="5">tRNA pseudouridine(55) synthase</fullName>
        <shortName evidence="5">Psi55 synthase</shortName>
    </alternativeName>
    <alternativeName>
        <fullName evidence="5">tRNA pseudouridylate synthase</fullName>
    </alternativeName>
    <alternativeName>
        <fullName evidence="5">tRNA-uridine isomerase</fullName>
    </alternativeName>
</protein>